<evidence type="ECO:0000313" key="2">
    <source>
        <dbReference type="Proteomes" id="UP001594351"/>
    </source>
</evidence>
<evidence type="ECO:0000313" key="1">
    <source>
        <dbReference type="EMBL" id="MFC1853090.1"/>
    </source>
</evidence>
<dbReference type="Gene3D" id="1.25.40.10">
    <property type="entry name" value="Tetratricopeptide repeat domain"/>
    <property type="match status" value="1"/>
</dbReference>
<proteinExistence type="predicted"/>
<accession>A0ABV6Z3R0</accession>
<protein>
    <recommendedName>
        <fullName evidence="3">Tetratricopeptide repeat protein</fullName>
    </recommendedName>
</protein>
<dbReference type="Proteomes" id="UP001594351">
    <property type="component" value="Unassembled WGS sequence"/>
</dbReference>
<comment type="caution">
    <text evidence="1">The sequence shown here is derived from an EMBL/GenBank/DDBJ whole genome shotgun (WGS) entry which is preliminary data.</text>
</comment>
<keyword evidence="2" id="KW-1185">Reference proteome</keyword>
<organism evidence="1 2">
    <name type="scientific">candidate division CSSED10-310 bacterium</name>
    <dbReference type="NCBI Taxonomy" id="2855610"/>
    <lineage>
        <taxon>Bacteria</taxon>
        <taxon>Bacteria division CSSED10-310</taxon>
    </lineage>
</organism>
<sequence length="178" mass="20493">MKINSEISYDVLKNGFAALLQSNVQTSAENFSFCLADDNIPLPHRILISHILGLLYYRIGALFNGAKFLKLATDLEKQYQKVQISLHTTHEVSLLDHLKGDLFRTEKYYIASYNTLKKMSNKEGMSFCLKSLGELSLTNGDVVRTEKLWHESYRLFRHIDFAEKDIISDWLELLKTVS</sequence>
<dbReference type="EMBL" id="JBHPBY010000420">
    <property type="protein sequence ID" value="MFC1853090.1"/>
    <property type="molecule type" value="Genomic_DNA"/>
</dbReference>
<reference evidence="1 2" key="1">
    <citation type="submission" date="2024-09" db="EMBL/GenBank/DDBJ databases">
        <title>Laminarin stimulates single cell rates of sulfate reduction while oxygen inhibits transcriptomic activity in coastal marine sediment.</title>
        <authorList>
            <person name="Lindsay M."/>
            <person name="Orcutt B."/>
            <person name="Emerson D."/>
            <person name="Stepanauskas R."/>
            <person name="D'Angelo T."/>
        </authorList>
    </citation>
    <scope>NUCLEOTIDE SEQUENCE [LARGE SCALE GENOMIC DNA]</scope>
    <source>
        <strain evidence="1">SAG AM-311-K15</strain>
    </source>
</reference>
<dbReference type="InterPro" id="IPR011990">
    <property type="entry name" value="TPR-like_helical_dom_sf"/>
</dbReference>
<name>A0ABV6Z3R0_UNCC1</name>
<evidence type="ECO:0008006" key="3">
    <source>
        <dbReference type="Google" id="ProtNLM"/>
    </source>
</evidence>
<gene>
    <name evidence="1" type="ORF">ACFL27_23070</name>
</gene>